<reference evidence="2 3" key="1">
    <citation type="submission" date="2020-08" db="EMBL/GenBank/DDBJ databases">
        <title>A Genomic Blueprint of the Chicken Gut Microbiome.</title>
        <authorList>
            <person name="Gilroy R."/>
            <person name="Ravi A."/>
            <person name="Getino M."/>
            <person name="Pursley I."/>
            <person name="Horton D.L."/>
            <person name="Alikhan N.-F."/>
            <person name="Baker D."/>
            <person name="Gharbi K."/>
            <person name="Hall N."/>
            <person name="Watson M."/>
            <person name="Adriaenssens E.M."/>
            <person name="Foster-Nyarko E."/>
            <person name="Jarju S."/>
            <person name="Secka A."/>
            <person name="Antonio M."/>
            <person name="Oren A."/>
            <person name="Chaudhuri R."/>
            <person name="La Ragione R.M."/>
            <person name="Hildebrand F."/>
            <person name="Pallen M.J."/>
        </authorList>
    </citation>
    <scope>NUCLEOTIDE SEQUENCE [LARGE SCALE GENOMIC DNA]</scope>
    <source>
        <strain evidence="2 3">A46</strain>
    </source>
</reference>
<comment type="caution">
    <text evidence="2">The sequence shown here is derived from an EMBL/GenBank/DDBJ whole genome shotgun (WGS) entry which is preliminary data.</text>
</comment>
<evidence type="ECO:0000313" key="3">
    <source>
        <dbReference type="Proteomes" id="UP000619101"/>
    </source>
</evidence>
<sequence length="177" mass="20367">MKVKKRTVWFLTLVSLVAVISVFYIFEDNTPNILTIFSDEAINETDILGVNKELTQPVNSESDLFQEVRLEQANKRSQLKAQLTQKIASDEYSAEEKNTAFNEMDELIKLESSEAMLEMLIKSIGYSDALVRIDEEKVMVTVMSDEISKQQASEIMYIVRSEFNDYVNVQVKFEPFN</sequence>
<dbReference type="Proteomes" id="UP000619101">
    <property type="component" value="Unassembled WGS sequence"/>
</dbReference>
<dbReference type="RefSeq" id="WP_191700014.1">
    <property type="nucleotide sequence ID" value="NZ_JACSPZ010000004.1"/>
</dbReference>
<proteinExistence type="predicted"/>
<gene>
    <name evidence="2" type="ORF">H9635_09640</name>
</gene>
<keyword evidence="1" id="KW-0472">Membrane</keyword>
<dbReference type="InterPro" id="IPR038503">
    <property type="entry name" value="SpoIIIAH_sf"/>
</dbReference>
<keyword evidence="3" id="KW-1185">Reference proteome</keyword>
<dbReference type="Gene3D" id="1.10.287.4300">
    <property type="entry name" value="Stage III sporulation protein AH-like"/>
    <property type="match status" value="1"/>
</dbReference>
<dbReference type="InterPro" id="IPR024232">
    <property type="entry name" value="SpoIIIAH"/>
</dbReference>
<protein>
    <submittedName>
        <fullName evidence="2">SpoIIIAH-like family protein</fullName>
    </submittedName>
</protein>
<dbReference type="Pfam" id="PF12685">
    <property type="entry name" value="SpoIIIAH"/>
    <property type="match status" value="1"/>
</dbReference>
<accession>A0ABR8XYJ8</accession>
<evidence type="ECO:0000256" key="1">
    <source>
        <dbReference type="SAM" id="Phobius"/>
    </source>
</evidence>
<evidence type="ECO:0000313" key="2">
    <source>
        <dbReference type="EMBL" id="MBD8037006.1"/>
    </source>
</evidence>
<keyword evidence="1" id="KW-0812">Transmembrane</keyword>
<feature type="transmembrane region" description="Helical" evidence="1">
    <location>
        <begin position="7"/>
        <end position="26"/>
    </location>
</feature>
<keyword evidence="1" id="KW-1133">Transmembrane helix</keyword>
<name>A0ABR8XYJ8_9BACL</name>
<organism evidence="2 3">
    <name type="scientific">Solibacillus faecavium</name>
    <dbReference type="NCBI Taxonomy" id="2762221"/>
    <lineage>
        <taxon>Bacteria</taxon>
        <taxon>Bacillati</taxon>
        <taxon>Bacillota</taxon>
        <taxon>Bacilli</taxon>
        <taxon>Bacillales</taxon>
        <taxon>Caryophanaceae</taxon>
        <taxon>Solibacillus</taxon>
    </lineage>
</organism>
<dbReference type="EMBL" id="JACSPZ010000004">
    <property type="protein sequence ID" value="MBD8037006.1"/>
    <property type="molecule type" value="Genomic_DNA"/>
</dbReference>